<evidence type="ECO:0000313" key="6">
    <source>
        <dbReference type="Proteomes" id="UP000092716"/>
    </source>
</evidence>
<sequence length="778" mass="88666">MGEFQYFKEFMEEWLRKEGESKRNANVLLKRIKEGMRDILENIYQDAEEEKQHCNIHGDDGSPKLKDDASKALCKILIRIFYWIGGLRQVGDKGKGWIWGRTVLTIPAEKKLQDYLRCIVGKIVIVRMFGTHCRLNEVTPIVKQAIGENVEKKGIQDEHEKCENIDFKSLSIGGKIFWEEIEKSIEQDEEKGKTITEIIEQGKCEGKNVTERTEDSNTKGKWKSTAELLGLNDEDELKALIADSDNWSKGGLDRILCYIRDEGGIEKVKEILAQTHAEFGKNYKGSLRGGKDIQEDRCATYLTRGETNEKDSSPPSTSSHSPARPTTPTESGSKGTKAVKEATFTEADGSTPAALPGAESPDKSVDSSSSISSSSTSRSTQVDGAAGSQDGGNAGHVDSTKIDSRSNNGNTAPTQNNVDNIQLKPPSSHESQTPQLPPTTPPEEVIHSRTSSTVPQTIKPLEEWNIWNVRDVLTPYFPFIPVAIGTVVMGYLLSKYFGYFGKTKQRYKRMTQISGSPLGKNSEGTGLTISYAPYEYRLMKEKRQPIHSTEMQQEEHANRKTIIDIHLESLNEYQNQNEDPELTNNVDFLQIIVEELMKFEFMNKGNIKRGTKEHNLSSSENEHPSLTCNVPYWINWIQRNKVALVEIKTQPWFYDLKVSWKEHQRVHADRSELNDDNNYSFEEKRKDSFRSWVREQRALMELNSQTADWFKHLLDNIEEVNGTDELKQQQLCKDSYKAKNRLAPKLWMLILALVFEECEREENIVDKEFYFDHLLQNV</sequence>
<dbReference type="InterPro" id="IPR024290">
    <property type="entry name" value="SICA_extracell_a"/>
</dbReference>
<protein>
    <submittedName>
        <fullName evidence="5">SICA-like antigen</fullName>
    </submittedName>
</protein>
<proteinExistence type="predicted"/>
<feature type="transmembrane region" description="Helical" evidence="2">
    <location>
        <begin position="476"/>
        <end position="500"/>
    </location>
</feature>
<keyword evidence="2" id="KW-0472">Membrane</keyword>
<dbReference type="Pfam" id="PF12879">
    <property type="entry name" value="SICA_C"/>
    <property type="match status" value="1"/>
</dbReference>
<dbReference type="GeneID" id="30906727"/>
<dbReference type="InterPro" id="IPR024288">
    <property type="entry name" value="SICA_C"/>
</dbReference>
<feature type="region of interest" description="Disordered" evidence="1">
    <location>
        <begin position="304"/>
        <end position="454"/>
    </location>
</feature>
<keyword evidence="2" id="KW-1133">Transmembrane helix</keyword>
<reference evidence="6" key="1">
    <citation type="submission" date="2016-06" db="EMBL/GenBank/DDBJ databases">
        <title>First high quality genome sequence of Plasmodium coatneyi using continuous long reads from single molecule, real-time sequencing.</title>
        <authorList>
            <person name="Chien J.-T."/>
            <person name="Pakala S.B."/>
            <person name="Geraldo J.A."/>
            <person name="Lapp S.A."/>
            <person name="Barnwell J.W."/>
            <person name="Kissinger J.C."/>
            <person name="Galinski M.R."/>
            <person name="Humphrey J.C."/>
        </authorList>
    </citation>
    <scope>NUCLEOTIDE SEQUENCE [LARGE SCALE GENOMIC DNA]</scope>
    <source>
        <strain evidence="6">Hackeri</strain>
    </source>
</reference>
<name>A0A1B1DSM9_9APIC</name>
<keyword evidence="2" id="KW-0812">Transmembrane</keyword>
<dbReference type="KEGG" id="pcot:PCOAH_00000080"/>
<keyword evidence="6" id="KW-1185">Reference proteome</keyword>
<evidence type="ECO:0000259" key="3">
    <source>
        <dbReference type="Pfam" id="PF12879"/>
    </source>
</evidence>
<feature type="domain" description="Schizont-infected cell agglutination C-terminal" evidence="3">
    <location>
        <begin position="495"/>
        <end position="605"/>
    </location>
</feature>
<dbReference type="Pfam" id="PF12887">
    <property type="entry name" value="SICA_alpha"/>
    <property type="match status" value="1"/>
</dbReference>
<gene>
    <name evidence="5" type="ORF">PCOAH_00000080</name>
</gene>
<accession>A0A1B1DSM9</accession>
<dbReference type="RefSeq" id="XP_019912486.1">
    <property type="nucleotide sequence ID" value="XM_020056831.1"/>
</dbReference>
<feature type="compositionally biased region" description="Polar residues" evidence="1">
    <location>
        <begin position="405"/>
        <end position="420"/>
    </location>
</feature>
<feature type="compositionally biased region" description="Low complexity" evidence="1">
    <location>
        <begin position="313"/>
        <end position="329"/>
    </location>
</feature>
<feature type="compositionally biased region" description="Low complexity" evidence="1">
    <location>
        <begin position="366"/>
        <end position="379"/>
    </location>
</feature>
<evidence type="ECO:0000259" key="4">
    <source>
        <dbReference type="Pfam" id="PF12887"/>
    </source>
</evidence>
<dbReference type="EMBL" id="CP016239">
    <property type="protein sequence ID" value="ANQ05791.1"/>
    <property type="molecule type" value="Genomic_DNA"/>
</dbReference>
<dbReference type="Proteomes" id="UP000092716">
    <property type="component" value="Chromosome 1"/>
</dbReference>
<evidence type="ECO:0000256" key="2">
    <source>
        <dbReference type="SAM" id="Phobius"/>
    </source>
</evidence>
<dbReference type="AlphaFoldDB" id="A0A1B1DSM9"/>
<organism evidence="5 6">
    <name type="scientific">Plasmodium coatneyi</name>
    <dbReference type="NCBI Taxonomy" id="208452"/>
    <lineage>
        <taxon>Eukaryota</taxon>
        <taxon>Sar</taxon>
        <taxon>Alveolata</taxon>
        <taxon>Apicomplexa</taxon>
        <taxon>Aconoidasida</taxon>
        <taxon>Haemosporida</taxon>
        <taxon>Plasmodiidae</taxon>
        <taxon>Plasmodium</taxon>
    </lineage>
</organism>
<dbReference type="VEuPathDB" id="PlasmoDB:PCOAH_00000080"/>
<evidence type="ECO:0000313" key="5">
    <source>
        <dbReference type="EMBL" id="ANQ05791.1"/>
    </source>
</evidence>
<feature type="domain" description="Schizont-infected cell agglutination extracellular alpha" evidence="4">
    <location>
        <begin position="9"/>
        <end position="183"/>
    </location>
</feature>
<evidence type="ECO:0000256" key="1">
    <source>
        <dbReference type="SAM" id="MobiDB-lite"/>
    </source>
</evidence>